<evidence type="ECO:0000313" key="1">
    <source>
        <dbReference type="EMBL" id="NBJ94924.1"/>
    </source>
</evidence>
<name>A0A9X5BJ05_9FIRM</name>
<dbReference type="EMBL" id="QZDT01000056">
    <property type="protein sequence ID" value="NBJ94924.1"/>
    <property type="molecule type" value="Genomic_DNA"/>
</dbReference>
<comment type="caution">
    <text evidence="1">The sequence shown here is derived from an EMBL/GenBank/DDBJ whole genome shotgun (WGS) entry which is preliminary data.</text>
</comment>
<protein>
    <submittedName>
        <fullName evidence="1">Uncharacterized protein</fullName>
    </submittedName>
</protein>
<proteinExistence type="predicted"/>
<organism evidence="1 2">
    <name type="scientific">Parablautia muri</name>
    <dbReference type="NCBI Taxonomy" id="2320879"/>
    <lineage>
        <taxon>Bacteria</taxon>
        <taxon>Bacillati</taxon>
        <taxon>Bacillota</taxon>
        <taxon>Clostridia</taxon>
        <taxon>Lachnospirales</taxon>
        <taxon>Lachnospiraceae</taxon>
        <taxon>Parablautia</taxon>
    </lineage>
</organism>
<evidence type="ECO:0000313" key="2">
    <source>
        <dbReference type="Proteomes" id="UP001154420"/>
    </source>
</evidence>
<gene>
    <name evidence="1" type="ORF">D5281_20700</name>
</gene>
<dbReference type="OrthoDB" id="1792303at2"/>
<sequence length="336" mass="38990">MNFSTLLDCHKKWRNLLVIGKTIERDGRKYHILGMTLSDEAKLYIIEPYDKREPINRKGIRNHRRILKEHEGRNCCYLHCSDFHLGNDRLQTLGGMGGPLEYSTEDYEAIQLFLDMMSAGWTVPEWLQDIDWADLQLVTLRIANMEKLPNYSPDMPITITHSPDSTQHILEKTVTLNVGKSRSFSFTDDYGDNVQCHINHVALIDMWKNTEEELRDPKLTERFPPQQLEEARKHRYDALEQCCPKGMCYVGIEYECSKNYDLVFHSKQYLASRPESHQGSCHFLMMHLKPEQETGMHCLPLKGCVIQTPVSPGTSKIPAELFLYHERISAWTETVS</sequence>
<accession>A0A9X5BJ05</accession>
<dbReference type="AlphaFoldDB" id="A0A9X5BJ05"/>
<dbReference type="Proteomes" id="UP001154420">
    <property type="component" value="Unassembled WGS sequence"/>
</dbReference>
<keyword evidence="2" id="KW-1185">Reference proteome</keyword>
<reference evidence="1" key="1">
    <citation type="submission" date="2018-09" db="EMBL/GenBank/DDBJ databases">
        <title>Murine metabolic-syndrome-specific gut microbial biobank.</title>
        <authorList>
            <person name="Liu C."/>
        </authorList>
    </citation>
    <scope>NUCLEOTIDE SEQUENCE</scope>
    <source>
        <strain evidence="1">D42-62</strain>
    </source>
</reference>